<dbReference type="GO" id="GO:0000139">
    <property type="term" value="C:Golgi membrane"/>
    <property type="evidence" value="ECO:0007669"/>
    <property type="project" value="TreeGrafter"/>
</dbReference>
<dbReference type="Proteomes" id="UP000198211">
    <property type="component" value="Unassembled WGS sequence"/>
</dbReference>
<proteinExistence type="predicted"/>
<accession>A0A225V943</accession>
<dbReference type="InterPro" id="IPR051136">
    <property type="entry name" value="Intracellular_Lectin-GPT"/>
</dbReference>
<dbReference type="GO" id="GO:0030134">
    <property type="term" value="C:COPII-coated ER to Golgi transport vesicle"/>
    <property type="evidence" value="ECO:0007669"/>
    <property type="project" value="TreeGrafter"/>
</dbReference>
<evidence type="ECO:0000313" key="9">
    <source>
        <dbReference type="EMBL" id="OWZ01832.1"/>
    </source>
</evidence>
<evidence type="ECO:0000259" key="8">
    <source>
        <dbReference type="PROSITE" id="PS51328"/>
    </source>
</evidence>
<dbReference type="PROSITE" id="PS51328">
    <property type="entry name" value="L_LECTIN_LIKE"/>
    <property type="match status" value="1"/>
</dbReference>
<feature type="domain" description="L-type lectin-like" evidence="8">
    <location>
        <begin position="23"/>
        <end position="259"/>
    </location>
</feature>
<dbReference type="STRING" id="4795.A0A225V943"/>
<name>A0A225V943_9STRA</name>
<keyword evidence="10" id="KW-1185">Reference proteome</keyword>
<keyword evidence="4 6" id="KW-1133">Transmembrane helix</keyword>
<dbReference type="FunFam" id="2.60.120.200:FF:000163">
    <property type="entry name" value="Lectin, putative"/>
    <property type="match status" value="1"/>
</dbReference>
<dbReference type="GO" id="GO:0006888">
    <property type="term" value="P:endoplasmic reticulum to Golgi vesicle-mediated transport"/>
    <property type="evidence" value="ECO:0007669"/>
    <property type="project" value="TreeGrafter"/>
</dbReference>
<dbReference type="GO" id="GO:0005793">
    <property type="term" value="C:endoplasmic reticulum-Golgi intermediate compartment"/>
    <property type="evidence" value="ECO:0007669"/>
    <property type="project" value="TreeGrafter"/>
</dbReference>
<gene>
    <name evidence="9" type="ORF">PHMEG_00026711</name>
</gene>
<dbReference type="PANTHER" id="PTHR12223">
    <property type="entry name" value="VESICULAR MANNOSE-BINDING LECTIN"/>
    <property type="match status" value="1"/>
</dbReference>
<dbReference type="Pfam" id="PF03388">
    <property type="entry name" value="Lectin_leg-like"/>
    <property type="match status" value="1"/>
</dbReference>
<dbReference type="Gene3D" id="2.60.120.200">
    <property type="match status" value="1"/>
</dbReference>
<protein>
    <submittedName>
        <fullName evidence="9">Lectin</fullName>
    </submittedName>
</protein>
<dbReference type="OrthoDB" id="270293at2759"/>
<dbReference type="PANTHER" id="PTHR12223:SF28">
    <property type="entry name" value="LECTIN, MANNOSE BINDING 1 LIKE"/>
    <property type="match status" value="1"/>
</dbReference>
<evidence type="ECO:0000256" key="5">
    <source>
        <dbReference type="ARBA" id="ARBA00023136"/>
    </source>
</evidence>
<organism evidence="9 10">
    <name type="scientific">Phytophthora megakarya</name>
    <dbReference type="NCBI Taxonomy" id="4795"/>
    <lineage>
        <taxon>Eukaryota</taxon>
        <taxon>Sar</taxon>
        <taxon>Stramenopiles</taxon>
        <taxon>Oomycota</taxon>
        <taxon>Peronosporomycetes</taxon>
        <taxon>Peronosporales</taxon>
        <taxon>Peronosporaceae</taxon>
        <taxon>Phytophthora</taxon>
    </lineage>
</organism>
<dbReference type="GO" id="GO:0005537">
    <property type="term" value="F:D-mannose binding"/>
    <property type="evidence" value="ECO:0007669"/>
    <property type="project" value="TreeGrafter"/>
</dbReference>
<evidence type="ECO:0000256" key="1">
    <source>
        <dbReference type="ARBA" id="ARBA00004479"/>
    </source>
</evidence>
<dbReference type="EMBL" id="NBNE01006582">
    <property type="protein sequence ID" value="OWZ01832.1"/>
    <property type="molecule type" value="Genomic_DNA"/>
</dbReference>
<comment type="caution">
    <text evidence="9">The sequence shown here is derived from an EMBL/GenBank/DDBJ whole genome shotgun (WGS) entry which is preliminary data.</text>
</comment>
<dbReference type="CDD" id="cd07308">
    <property type="entry name" value="lectin_leg-like"/>
    <property type="match status" value="1"/>
</dbReference>
<reference evidence="10" key="1">
    <citation type="submission" date="2017-03" db="EMBL/GenBank/DDBJ databases">
        <title>Phytopthora megakarya and P. palmivora, two closely related causual agents of cacao black pod achieved similar genome size and gene model numbers by different mechanisms.</title>
        <authorList>
            <person name="Ali S."/>
            <person name="Shao J."/>
            <person name="Larry D.J."/>
            <person name="Kronmiller B."/>
            <person name="Shen D."/>
            <person name="Strem M.D."/>
            <person name="Melnick R.L."/>
            <person name="Guiltinan M.J."/>
            <person name="Tyler B.M."/>
            <person name="Meinhardt L.W."/>
            <person name="Bailey B.A."/>
        </authorList>
    </citation>
    <scope>NUCLEOTIDE SEQUENCE [LARGE SCALE GENOMIC DNA]</scope>
    <source>
        <strain evidence="10">zdho120</strain>
    </source>
</reference>
<comment type="subcellular location">
    <subcellularLocation>
        <location evidence="1">Membrane</location>
        <topology evidence="1">Single-pass type I membrane protein</topology>
    </subcellularLocation>
</comment>
<dbReference type="GO" id="GO:0005789">
    <property type="term" value="C:endoplasmic reticulum membrane"/>
    <property type="evidence" value="ECO:0007669"/>
    <property type="project" value="TreeGrafter"/>
</dbReference>
<keyword evidence="5 6" id="KW-0472">Membrane</keyword>
<evidence type="ECO:0000256" key="3">
    <source>
        <dbReference type="ARBA" id="ARBA00022729"/>
    </source>
</evidence>
<evidence type="ECO:0000256" key="7">
    <source>
        <dbReference type="SAM" id="SignalP"/>
    </source>
</evidence>
<dbReference type="InterPro" id="IPR013320">
    <property type="entry name" value="ConA-like_dom_sf"/>
</dbReference>
<evidence type="ECO:0000313" key="10">
    <source>
        <dbReference type="Proteomes" id="UP000198211"/>
    </source>
</evidence>
<keyword evidence="2 6" id="KW-0812">Transmembrane</keyword>
<evidence type="ECO:0000256" key="4">
    <source>
        <dbReference type="ARBA" id="ARBA00022989"/>
    </source>
</evidence>
<dbReference type="SUPFAM" id="SSF49899">
    <property type="entry name" value="Concanavalin A-like lectins/glucanases"/>
    <property type="match status" value="1"/>
</dbReference>
<sequence>MKVFSLTLLLLCACVALLGLAAAIKMEEMSFKPPFEIVDADGRRVVNTTWAHGGNADVKKHFIRLTTDRQSKRGHVWQKNPVGRDELSAILTFRVSGQGKRWFGDGIGLWFTGQKVFTPGVNHGFTDKYTGVGVVIDTFNNPEHKGGHKDVSVFVNDGTKAFDQMYDEKRAGCNAAVRYHEQSANFDPVHSISRVKVNIEKNRLVVEVDEHASGLWVACHEMMLPFSEDWLRTSTIGITASTGALADNHDIIRFDAYSEFADATIGAVDSEMVMNSVSKDYKKWMDSPNCGTDCLIAVLQKELSNFRIDAEHRFSDLKEKTENTVGKLKKQEGENERRVREIEAKVRKGIDSSLENTKKVLGDEVNEKITKELEANPDIASGGWKTPFALLFIGLAAGAVYVYRKYQSLMKSHLL</sequence>
<feature type="signal peptide" evidence="7">
    <location>
        <begin position="1"/>
        <end position="23"/>
    </location>
</feature>
<evidence type="ECO:0000256" key="6">
    <source>
        <dbReference type="SAM" id="Phobius"/>
    </source>
</evidence>
<feature type="transmembrane region" description="Helical" evidence="6">
    <location>
        <begin position="384"/>
        <end position="403"/>
    </location>
</feature>
<evidence type="ECO:0000256" key="2">
    <source>
        <dbReference type="ARBA" id="ARBA00022692"/>
    </source>
</evidence>
<dbReference type="AlphaFoldDB" id="A0A225V943"/>
<keyword evidence="3 7" id="KW-0732">Signal</keyword>
<feature type="chain" id="PRO_5012262723" evidence="7">
    <location>
        <begin position="24"/>
        <end position="415"/>
    </location>
</feature>
<dbReference type="InterPro" id="IPR005052">
    <property type="entry name" value="Lectin_leg"/>
</dbReference>